<dbReference type="InterPro" id="IPR011162">
    <property type="entry name" value="MHC_I/II-like_Ag-recog"/>
</dbReference>
<evidence type="ECO:0000256" key="3">
    <source>
        <dbReference type="ARBA" id="ARBA00022692"/>
    </source>
</evidence>
<dbReference type="SUPFAM" id="SSF54452">
    <property type="entry name" value="MHC antigen-recognition domain"/>
    <property type="match status" value="1"/>
</dbReference>
<keyword evidence="9" id="KW-0325">Glycoprotein</keyword>
<evidence type="ECO:0000256" key="1">
    <source>
        <dbReference type="ARBA" id="ARBA00004479"/>
    </source>
</evidence>
<dbReference type="Gene3D" id="2.60.40.10">
    <property type="entry name" value="Immunoglobulins"/>
    <property type="match status" value="1"/>
</dbReference>
<dbReference type="PANTHER" id="PTHR16675">
    <property type="entry name" value="MHC CLASS I-RELATED"/>
    <property type="match status" value="1"/>
</dbReference>
<name>A0ABM1LAF9_GEKJA</name>
<keyword evidence="8" id="KW-1015">Disulfide bond</keyword>
<evidence type="ECO:0000256" key="5">
    <source>
        <dbReference type="ARBA" id="ARBA00022859"/>
    </source>
</evidence>
<dbReference type="PROSITE" id="PS00290">
    <property type="entry name" value="IG_MHC"/>
    <property type="match status" value="1"/>
</dbReference>
<evidence type="ECO:0000256" key="11">
    <source>
        <dbReference type="SAM" id="SignalP"/>
    </source>
</evidence>
<keyword evidence="5" id="KW-0391">Immunity</keyword>
<gene>
    <name evidence="14" type="primary">LOC107124073</name>
</gene>
<proteinExistence type="inferred from homology"/>
<dbReference type="InterPro" id="IPR003597">
    <property type="entry name" value="Ig_C1-set"/>
</dbReference>
<dbReference type="Gene3D" id="3.30.500.10">
    <property type="entry name" value="MHC class I-like antigen recognition-like"/>
    <property type="match status" value="1"/>
</dbReference>
<dbReference type="PROSITE" id="PS50835">
    <property type="entry name" value="IG_LIKE"/>
    <property type="match status" value="1"/>
</dbReference>
<dbReference type="InterPro" id="IPR013783">
    <property type="entry name" value="Ig-like_fold"/>
</dbReference>
<evidence type="ECO:0000256" key="9">
    <source>
        <dbReference type="ARBA" id="ARBA00023180"/>
    </source>
</evidence>
<dbReference type="SUPFAM" id="SSF48726">
    <property type="entry name" value="Immunoglobulin"/>
    <property type="match status" value="1"/>
</dbReference>
<keyword evidence="4 11" id="KW-0732">Signal</keyword>
<dbReference type="Pfam" id="PF07654">
    <property type="entry name" value="C1-set"/>
    <property type="match status" value="1"/>
</dbReference>
<dbReference type="SMART" id="SM00407">
    <property type="entry name" value="IGc1"/>
    <property type="match status" value="1"/>
</dbReference>
<dbReference type="InterPro" id="IPR003006">
    <property type="entry name" value="Ig/MHC_CS"/>
</dbReference>
<dbReference type="InterPro" id="IPR037055">
    <property type="entry name" value="MHC_I-like_Ag-recog_sf"/>
</dbReference>
<evidence type="ECO:0000256" key="4">
    <source>
        <dbReference type="ARBA" id="ARBA00022729"/>
    </source>
</evidence>
<evidence type="ECO:0000259" key="12">
    <source>
        <dbReference type="PROSITE" id="PS50835"/>
    </source>
</evidence>
<dbReference type="InterPro" id="IPR011161">
    <property type="entry name" value="MHC_I-like_Ag-recog"/>
</dbReference>
<dbReference type="InterPro" id="IPR007110">
    <property type="entry name" value="Ig-like_dom"/>
</dbReference>
<feature type="chain" id="PRO_5047394393" evidence="11">
    <location>
        <begin position="28"/>
        <end position="349"/>
    </location>
</feature>
<dbReference type="RefSeq" id="XP_015282946.1">
    <property type="nucleotide sequence ID" value="XM_015427460.1"/>
</dbReference>
<dbReference type="PRINTS" id="PR01638">
    <property type="entry name" value="MHCCLASSI"/>
</dbReference>
<dbReference type="Proteomes" id="UP000694871">
    <property type="component" value="Unplaced"/>
</dbReference>
<evidence type="ECO:0000313" key="14">
    <source>
        <dbReference type="RefSeq" id="XP_015282946.1"/>
    </source>
</evidence>
<comment type="subcellular location">
    <subcellularLocation>
        <location evidence="1">Membrane</location>
        <topology evidence="1">Single-pass type I membrane protein</topology>
    </subcellularLocation>
</comment>
<keyword evidence="2" id="KW-0490">MHC I</keyword>
<evidence type="ECO:0000256" key="2">
    <source>
        <dbReference type="ARBA" id="ARBA00022451"/>
    </source>
</evidence>
<dbReference type="CDD" id="cd07698">
    <property type="entry name" value="IgC1_MHC_I_alpha3"/>
    <property type="match status" value="1"/>
</dbReference>
<dbReference type="InterPro" id="IPR001039">
    <property type="entry name" value="MHC_I_a_a1/a2"/>
</dbReference>
<keyword evidence="3" id="KW-0812">Transmembrane</keyword>
<feature type="signal peptide" evidence="11">
    <location>
        <begin position="1"/>
        <end position="27"/>
    </location>
</feature>
<keyword evidence="13" id="KW-1185">Reference proteome</keyword>
<dbReference type="GeneID" id="107124073"/>
<dbReference type="InterPro" id="IPR036179">
    <property type="entry name" value="Ig-like_dom_sf"/>
</dbReference>
<keyword evidence="6" id="KW-1133">Transmembrane helix</keyword>
<evidence type="ECO:0000256" key="10">
    <source>
        <dbReference type="RuleBase" id="RU004439"/>
    </source>
</evidence>
<dbReference type="Pfam" id="PF00129">
    <property type="entry name" value="MHC_I"/>
    <property type="match status" value="1"/>
</dbReference>
<comment type="similarity">
    <text evidence="10">Belongs to the MHC class I family.</text>
</comment>
<evidence type="ECO:0000256" key="7">
    <source>
        <dbReference type="ARBA" id="ARBA00023136"/>
    </source>
</evidence>
<evidence type="ECO:0000256" key="8">
    <source>
        <dbReference type="ARBA" id="ARBA00023157"/>
    </source>
</evidence>
<dbReference type="PANTHER" id="PTHR16675:SF242">
    <property type="entry name" value="MAJOR HISTOCOMPATIBILITY COMPLEX CLASS I-RELATED GENE PROTEIN"/>
    <property type="match status" value="1"/>
</dbReference>
<evidence type="ECO:0000313" key="13">
    <source>
        <dbReference type="Proteomes" id="UP000694871"/>
    </source>
</evidence>
<reference evidence="14" key="1">
    <citation type="submission" date="2025-08" db="UniProtKB">
        <authorList>
            <consortium name="RefSeq"/>
        </authorList>
    </citation>
    <scope>IDENTIFICATION</scope>
</reference>
<evidence type="ECO:0000256" key="6">
    <source>
        <dbReference type="ARBA" id="ARBA00022989"/>
    </source>
</evidence>
<organism evidence="13 14">
    <name type="scientific">Gekko japonicus</name>
    <name type="common">Schlegel's Japanese gecko</name>
    <dbReference type="NCBI Taxonomy" id="146911"/>
    <lineage>
        <taxon>Eukaryota</taxon>
        <taxon>Metazoa</taxon>
        <taxon>Chordata</taxon>
        <taxon>Craniata</taxon>
        <taxon>Vertebrata</taxon>
        <taxon>Euteleostomi</taxon>
        <taxon>Lepidosauria</taxon>
        <taxon>Squamata</taxon>
        <taxon>Bifurcata</taxon>
        <taxon>Gekkota</taxon>
        <taxon>Gekkonidae</taxon>
        <taxon>Gekkoninae</taxon>
        <taxon>Gekko</taxon>
    </lineage>
</organism>
<keyword evidence="7" id="KW-0472">Membrane</keyword>
<protein>
    <submittedName>
        <fullName evidence="14">Class I histocompatibility antigen, F10 alpha chain-like</fullName>
    </submittedName>
</protein>
<feature type="domain" description="Ig-like" evidence="12">
    <location>
        <begin position="211"/>
        <end position="308"/>
    </location>
</feature>
<sequence length="349" mass="38741">MSAAPGRRLLLFLQAGVALLLGGGSAGASTHSLHYFITAVWEPGRRLPLSTSSSYVDDQLLGRYDRGTGQCVPQSSWVEEISHDDSDFWARSTGGDFASSLVMDLMVLKNVYNRSRGIHTLQAFSGCELSEDNRTTREFVKYGYNGRDFLSLDMATLTWTAMDSEAKPIKRKWDAEPERGKFWGHFLQEVCVEGLHTHLRYGVESLLRIDPPMVRVTRKAGSDGLETLFCQLYGFYPKEIEVTWMKDGEDQKPETLTGGVVPNSDGTYHTWLSIEIDPKERDRYWCQVEHDSLLEPLDLAWEEPASVSNVGLVVGSTLEVVAAVVLAGAGLVFHIGKPQKGSYQGAPSE</sequence>
<dbReference type="InterPro" id="IPR050208">
    <property type="entry name" value="MHC_class-I_related"/>
</dbReference>
<accession>A0ABM1LAF9</accession>